<dbReference type="STRING" id="698492.A0A0E9NMF8"/>
<evidence type="ECO:0000256" key="6">
    <source>
        <dbReference type="ARBA" id="ARBA00023010"/>
    </source>
</evidence>
<keyword evidence="3 9" id="KW-0813">Transport</keyword>
<dbReference type="AlphaFoldDB" id="A0A0E9NMF8"/>
<dbReference type="Proteomes" id="UP000033140">
    <property type="component" value="Unassembled WGS sequence"/>
</dbReference>
<keyword evidence="5 9" id="KW-0653">Protein transport</keyword>
<dbReference type="GO" id="GO:0031965">
    <property type="term" value="C:nuclear membrane"/>
    <property type="evidence" value="ECO:0007669"/>
    <property type="project" value="UniProtKB-UniRule"/>
</dbReference>
<reference evidence="10 11" key="3">
    <citation type="journal article" date="2015" name="Genome Announc.">
        <title>Draft Genome Sequence of the Archiascomycetous Yeast Saitoella complicata.</title>
        <authorList>
            <person name="Yamauchi K."/>
            <person name="Kondo S."/>
            <person name="Hamamoto M."/>
            <person name="Takahashi Y."/>
            <person name="Ogura Y."/>
            <person name="Hayashi T."/>
            <person name="Nishida H."/>
        </authorList>
    </citation>
    <scope>NUCLEOTIDE SEQUENCE [LARGE SCALE GENOMIC DNA]</scope>
    <source>
        <strain evidence="10 11">NRRL Y-17804</strain>
    </source>
</reference>
<keyword evidence="4 9" id="KW-0509">mRNA transport</keyword>
<comment type="subunit">
    <text evidence="9">Component of the nuclear pore complex (NPC).</text>
</comment>
<dbReference type="RefSeq" id="XP_019024633.1">
    <property type="nucleotide sequence ID" value="XM_019166043.1"/>
</dbReference>
<keyword evidence="9" id="KW-0472">Membrane</keyword>
<dbReference type="GO" id="GO:0017056">
    <property type="term" value="F:structural constituent of nuclear pore"/>
    <property type="evidence" value="ECO:0007669"/>
    <property type="project" value="TreeGrafter"/>
</dbReference>
<dbReference type="PANTHER" id="PTHR13373:SF21">
    <property type="entry name" value="NUCLEAR PORE COMPLEX PROTEIN NUP85"/>
    <property type="match status" value="1"/>
</dbReference>
<keyword evidence="6 9" id="KW-0811">Translocation</keyword>
<comment type="function">
    <text evidence="9">Functions as a component of the nuclear pore complex (NPC).</text>
</comment>
<dbReference type="OMA" id="ELMEWLN"/>
<comment type="subcellular location">
    <subcellularLocation>
        <location evidence="1 9">Nucleus</location>
        <location evidence="1 9">Nuclear pore complex</location>
    </subcellularLocation>
</comment>
<dbReference type="EMBL" id="BACD03000040">
    <property type="protein sequence ID" value="GAO51067.1"/>
    <property type="molecule type" value="Genomic_DNA"/>
</dbReference>
<evidence type="ECO:0000313" key="11">
    <source>
        <dbReference type="Proteomes" id="UP000033140"/>
    </source>
</evidence>
<dbReference type="PANTHER" id="PTHR13373">
    <property type="entry name" value="FROUNT PROTEIN-RELATED"/>
    <property type="match status" value="1"/>
</dbReference>
<dbReference type="OrthoDB" id="17644at2759"/>
<evidence type="ECO:0000313" key="10">
    <source>
        <dbReference type="EMBL" id="GAO51067.1"/>
    </source>
</evidence>
<comment type="similarity">
    <text evidence="2 9">Belongs to the nucleoporin Nup85 family.</text>
</comment>
<dbReference type="GO" id="GO:0031080">
    <property type="term" value="C:nuclear pore outer ring"/>
    <property type="evidence" value="ECO:0007669"/>
    <property type="project" value="TreeGrafter"/>
</dbReference>
<dbReference type="GO" id="GO:0045893">
    <property type="term" value="P:positive regulation of DNA-templated transcription"/>
    <property type="evidence" value="ECO:0007669"/>
    <property type="project" value="TreeGrafter"/>
</dbReference>
<dbReference type="GO" id="GO:0006606">
    <property type="term" value="P:protein import into nucleus"/>
    <property type="evidence" value="ECO:0007669"/>
    <property type="project" value="TreeGrafter"/>
</dbReference>
<keyword evidence="8 9" id="KW-0539">Nucleus</keyword>
<evidence type="ECO:0000256" key="8">
    <source>
        <dbReference type="ARBA" id="ARBA00023242"/>
    </source>
</evidence>
<protein>
    <recommendedName>
        <fullName evidence="9">Nuclear pore complex protein Nup85</fullName>
    </recommendedName>
</protein>
<reference evidence="10 11" key="2">
    <citation type="journal article" date="2014" name="J. Gen. Appl. Microbiol.">
        <title>The early diverging ascomycetous budding yeast Saitoella complicata has three histone deacetylases belonging to the Clr6, Hos2, and Rpd3 lineages.</title>
        <authorList>
            <person name="Nishida H."/>
            <person name="Matsumoto T."/>
            <person name="Kondo S."/>
            <person name="Hamamoto M."/>
            <person name="Yoshikawa H."/>
        </authorList>
    </citation>
    <scope>NUCLEOTIDE SEQUENCE [LARGE SCALE GENOMIC DNA]</scope>
    <source>
        <strain evidence="10 11">NRRL Y-17804</strain>
    </source>
</reference>
<comment type="caution">
    <text evidence="10">The sequence shown here is derived from an EMBL/GenBank/DDBJ whole genome shotgun (WGS) entry which is preliminary data.</text>
</comment>
<evidence type="ECO:0000256" key="7">
    <source>
        <dbReference type="ARBA" id="ARBA00023132"/>
    </source>
</evidence>
<sequence length="728" mass="80809">MAPFKFGLEDPDDSAMTIDFDLDDSPDATLPRAPIKAGSLKTWQKRRTLKAIVHPLLAEGVAWIDTNGKETTDVRITEQETRVYGTGLPGLGMDPDVAKYILQFAHIFADIQKEFTQDFAHLPSFSTPNTPAHTSRVSIPRFSRLYRDTLFAMGKRLAQGSPASELALDCRSIWLLFEAVYFPENGGVAESLMNWLNSYDPKPATEDGQDIMTYRPPAAHPEFWNYIYTATTRGLFSQAAECLSYGGLAQQDPSGQKAADAVSELLRDAPRRTGKGAQDQREFDGKWRAWRGRVINTTTAIQKQVTNQNVSAAFRQLMELLKGDKDAIFSVAETLPEAVCALALLYDPVKTATSDQVKRFWEMANVEGFSIDSTLDSEVIFDKVCQGDVYGALVKCHVLGAELGLSAHLGDLMEKADLLEKFEDEVMQGADVRQWFLLEFGERVMAGSEDNWEHAVAYWRAAGDTGMERMAQALPRVPLTSEKKAMRVVEVCTELGLDAEAVEVSTNWARILESQGKVGEALKVFDKVENVAHIDRIAWMLFEKALLQGKRPSPTQDPILEDILSEPGKNSPQLATLIAPYATLHAYYQYLREGQDGRIGAAAHLTSILRAPETPRHYLPLLIAELLPLLDTTLPRCFALRDLFEVAAVVEEYFDVSTQNETREEGVRLLQEALDNARAAVGKRGWESGDWRGGVAGGMRKAEDVVALVRMQIVRTVGRGWVDGEEGV</sequence>
<organism evidence="10 11">
    <name type="scientific">Saitoella complicata (strain BCRC 22490 / CBS 7301 / JCM 7358 / NBRC 10748 / NRRL Y-17804)</name>
    <dbReference type="NCBI Taxonomy" id="698492"/>
    <lineage>
        <taxon>Eukaryota</taxon>
        <taxon>Fungi</taxon>
        <taxon>Dikarya</taxon>
        <taxon>Ascomycota</taxon>
        <taxon>Taphrinomycotina</taxon>
        <taxon>Taphrinomycotina incertae sedis</taxon>
        <taxon>Saitoella</taxon>
    </lineage>
</organism>
<evidence type="ECO:0000256" key="3">
    <source>
        <dbReference type="ARBA" id="ARBA00022448"/>
    </source>
</evidence>
<dbReference type="InterPro" id="IPR011502">
    <property type="entry name" value="Nucleoporin_Nup85"/>
</dbReference>
<evidence type="ECO:0000256" key="9">
    <source>
        <dbReference type="RuleBase" id="RU365073"/>
    </source>
</evidence>
<evidence type="ECO:0000256" key="4">
    <source>
        <dbReference type="ARBA" id="ARBA00022816"/>
    </source>
</evidence>
<evidence type="ECO:0000256" key="5">
    <source>
        <dbReference type="ARBA" id="ARBA00022927"/>
    </source>
</evidence>
<gene>
    <name evidence="10" type="ORF">G7K_5179-t1</name>
</gene>
<name>A0A0E9NMF8_SAICN</name>
<proteinExistence type="inferred from homology"/>
<keyword evidence="7 9" id="KW-0906">Nuclear pore complex</keyword>
<dbReference type="Pfam" id="PF07575">
    <property type="entry name" value="Nucleopor_Nup85"/>
    <property type="match status" value="1"/>
</dbReference>
<dbReference type="GO" id="GO:0006406">
    <property type="term" value="P:mRNA export from nucleus"/>
    <property type="evidence" value="ECO:0007669"/>
    <property type="project" value="TreeGrafter"/>
</dbReference>
<accession>A0A0E9NMF8</accession>
<evidence type="ECO:0000256" key="1">
    <source>
        <dbReference type="ARBA" id="ARBA00004567"/>
    </source>
</evidence>
<keyword evidence="11" id="KW-1185">Reference proteome</keyword>
<evidence type="ECO:0000256" key="2">
    <source>
        <dbReference type="ARBA" id="ARBA00005573"/>
    </source>
</evidence>
<reference evidence="10 11" key="1">
    <citation type="journal article" date="2011" name="J. Gen. Appl. Microbiol.">
        <title>Draft genome sequencing of the enigmatic yeast Saitoella complicata.</title>
        <authorList>
            <person name="Nishida H."/>
            <person name="Hamamoto M."/>
            <person name="Sugiyama J."/>
        </authorList>
    </citation>
    <scope>NUCLEOTIDE SEQUENCE [LARGE SCALE GENOMIC DNA]</scope>
    <source>
        <strain evidence="10 11">NRRL Y-17804</strain>
    </source>
</reference>